<dbReference type="PANTHER" id="PTHR11203">
    <property type="entry name" value="CLEAVAGE AND POLYADENYLATION SPECIFICITY FACTOR FAMILY MEMBER"/>
    <property type="match status" value="1"/>
</dbReference>
<dbReference type="GO" id="GO:0004521">
    <property type="term" value="F:RNA endonuclease activity"/>
    <property type="evidence" value="ECO:0007669"/>
    <property type="project" value="TreeGrafter"/>
</dbReference>
<dbReference type="AlphaFoldDB" id="A0A1T5EZ19"/>
<dbReference type="STRING" id="623280.SAMN05660226_03653"/>
<protein>
    <submittedName>
        <fullName evidence="3">Putative mRNA 3-end processing factor</fullName>
    </submittedName>
</protein>
<dbReference type="InterPro" id="IPR001279">
    <property type="entry name" value="Metallo-B-lactamas"/>
</dbReference>
<dbReference type="Proteomes" id="UP000190541">
    <property type="component" value="Unassembled WGS sequence"/>
</dbReference>
<sequence>MASILADFLVKRPEGYYCRYGDFFVDPLLPVNRALVSHAHGDHATPGHGQICCTAATAAFMRHRYNRQPGHTYTTFSYHQPFKIGNIAIRLIPAGHMLGSAQILMEYDGVRYLYTGDYKMQADSTCEPLEIVRADVLITESTFADPGISHPDPVAEIVKLNGKPHPILLGAYALGKAQRLTALINEHCPERAVLLHHSILPLHRLYASMGITQLRYEPYNRKAMKVDGVDPIYMVPPMTFNSYYRATNVLRVFASGWKHLQHRNDMELYISDHVDWQDILRYVEQVGPREIWTIHGEGRHLANHYKHTLTVKSLG</sequence>
<dbReference type="RefSeq" id="WP_079718288.1">
    <property type="nucleotide sequence ID" value="NZ_FUYS01000012.1"/>
</dbReference>
<keyword evidence="4" id="KW-1185">Reference proteome</keyword>
<feature type="domain" description="Metallo-beta-lactamase" evidence="2">
    <location>
        <begin position="30"/>
        <end position="156"/>
    </location>
</feature>
<dbReference type="InterPro" id="IPR050698">
    <property type="entry name" value="MBL"/>
</dbReference>
<dbReference type="PANTHER" id="PTHR11203:SF49">
    <property type="entry name" value="BLL1145 PROTEIN"/>
    <property type="match status" value="1"/>
</dbReference>
<organism evidence="3 4">
    <name type="scientific">Parapedobacter luteus</name>
    <dbReference type="NCBI Taxonomy" id="623280"/>
    <lineage>
        <taxon>Bacteria</taxon>
        <taxon>Pseudomonadati</taxon>
        <taxon>Bacteroidota</taxon>
        <taxon>Sphingobacteriia</taxon>
        <taxon>Sphingobacteriales</taxon>
        <taxon>Sphingobacteriaceae</taxon>
        <taxon>Parapedobacter</taxon>
    </lineage>
</organism>
<dbReference type="Gene3D" id="3.60.15.10">
    <property type="entry name" value="Ribonuclease Z/Hydroxyacylglutathione hydrolase-like"/>
    <property type="match status" value="1"/>
</dbReference>
<proteinExistence type="predicted"/>
<evidence type="ECO:0000313" key="4">
    <source>
        <dbReference type="Proteomes" id="UP000190541"/>
    </source>
</evidence>
<gene>
    <name evidence="3" type="ORF">SAMN05660226_03653</name>
</gene>
<evidence type="ECO:0000313" key="3">
    <source>
        <dbReference type="EMBL" id="SKB89099.1"/>
    </source>
</evidence>
<dbReference type="InterPro" id="IPR011108">
    <property type="entry name" value="RMMBL"/>
</dbReference>
<dbReference type="InterPro" id="IPR036866">
    <property type="entry name" value="RibonucZ/Hydroxyglut_hydro"/>
</dbReference>
<feature type="domain" description="Zn-dependent metallo-hydrolase RNA specificity" evidence="1">
    <location>
        <begin position="270"/>
        <end position="305"/>
    </location>
</feature>
<dbReference type="EMBL" id="FUYS01000012">
    <property type="protein sequence ID" value="SKB89099.1"/>
    <property type="molecule type" value="Genomic_DNA"/>
</dbReference>
<dbReference type="Pfam" id="PF12706">
    <property type="entry name" value="Lactamase_B_2"/>
    <property type="match status" value="1"/>
</dbReference>
<dbReference type="Pfam" id="PF07521">
    <property type="entry name" value="RMMBL"/>
    <property type="match status" value="1"/>
</dbReference>
<dbReference type="SUPFAM" id="SSF56281">
    <property type="entry name" value="Metallo-hydrolase/oxidoreductase"/>
    <property type="match status" value="1"/>
</dbReference>
<evidence type="ECO:0000259" key="1">
    <source>
        <dbReference type="Pfam" id="PF07521"/>
    </source>
</evidence>
<dbReference type="OrthoDB" id="9803916at2"/>
<name>A0A1T5EZ19_9SPHI</name>
<evidence type="ECO:0000259" key="2">
    <source>
        <dbReference type="Pfam" id="PF12706"/>
    </source>
</evidence>
<reference evidence="3 4" key="1">
    <citation type="submission" date="2017-02" db="EMBL/GenBank/DDBJ databases">
        <authorList>
            <person name="Peterson S.W."/>
        </authorList>
    </citation>
    <scope>NUCLEOTIDE SEQUENCE [LARGE SCALE GENOMIC DNA]</scope>
    <source>
        <strain evidence="3 4">DSM 22899</strain>
    </source>
</reference>
<accession>A0A1T5EZ19</accession>